<dbReference type="PANTHER" id="PTHR11467:SF162">
    <property type="entry name" value="HMG-Y-RELATED PROTEIN A"/>
    <property type="match status" value="1"/>
</dbReference>
<dbReference type="InterPro" id="IPR036388">
    <property type="entry name" value="WH-like_DNA-bd_sf"/>
</dbReference>
<feature type="region of interest" description="Disordered" evidence="2">
    <location>
        <begin position="155"/>
        <end position="189"/>
    </location>
</feature>
<protein>
    <submittedName>
        <fullName evidence="3">Uncharacterized protein</fullName>
    </submittedName>
</protein>
<dbReference type="GO" id="GO:0031492">
    <property type="term" value="F:nucleosomal DNA binding"/>
    <property type="evidence" value="ECO:0007669"/>
    <property type="project" value="TreeGrafter"/>
</dbReference>
<dbReference type="SUPFAM" id="SSF46785">
    <property type="entry name" value="Winged helix' DNA-binding domain"/>
    <property type="match status" value="1"/>
</dbReference>
<dbReference type="GO" id="GO:0030261">
    <property type="term" value="P:chromosome condensation"/>
    <property type="evidence" value="ECO:0007669"/>
    <property type="project" value="TreeGrafter"/>
</dbReference>
<reference evidence="3" key="1">
    <citation type="submission" date="2020-03" db="EMBL/GenBank/DDBJ databases">
        <title>A high-quality chromosome-level genome assembly of a woody plant with both climbing and erect habits, Rhamnella rubrinervis.</title>
        <authorList>
            <person name="Lu Z."/>
            <person name="Yang Y."/>
            <person name="Zhu X."/>
            <person name="Sun Y."/>
        </authorList>
    </citation>
    <scope>NUCLEOTIDE SEQUENCE</scope>
    <source>
        <strain evidence="3">BYM</strain>
        <tissue evidence="3">Leaf</tissue>
    </source>
</reference>
<gene>
    <name evidence="3" type="ORF">FNV43_RR12936</name>
</gene>
<sequence length="189" mass="21302">MRAHARAQGFRAQLVVAAIFKEDLEDSIGSDDYVLHGYTSEPIDQENFDLWDDPDAIEVLNEENGLNKSSISKYMESTYGDLPARHLKFLSDHLNRIKDRTSTTTLVTTATATGRPRGRPPKVKRALTEWYCYPDESLQLAPNVNGELVVEEILGKSDGEKNQSSVEEEDGQHAHWRKSNRSQACARKP</sequence>
<dbReference type="PANTHER" id="PTHR11467">
    <property type="entry name" value="HISTONE H1"/>
    <property type="match status" value="1"/>
</dbReference>
<proteinExistence type="predicted"/>
<dbReference type="GO" id="GO:0005730">
    <property type="term" value="C:nucleolus"/>
    <property type="evidence" value="ECO:0007669"/>
    <property type="project" value="TreeGrafter"/>
</dbReference>
<comment type="caution">
    <text evidence="3">The sequence shown here is derived from an EMBL/GenBank/DDBJ whole genome shotgun (WGS) entry which is preliminary data.</text>
</comment>
<keyword evidence="4" id="KW-1185">Reference proteome</keyword>
<keyword evidence="1" id="KW-0238">DNA-binding</keyword>
<name>A0A8K0MDA8_9ROSA</name>
<accession>A0A8K0MDA8</accession>
<dbReference type="OrthoDB" id="1110759at2759"/>
<dbReference type="AlphaFoldDB" id="A0A8K0MDA8"/>
<dbReference type="EMBL" id="VOIH02000006">
    <property type="protein sequence ID" value="KAF3443254.1"/>
    <property type="molecule type" value="Genomic_DNA"/>
</dbReference>
<dbReference type="Proteomes" id="UP000796880">
    <property type="component" value="Unassembled WGS sequence"/>
</dbReference>
<evidence type="ECO:0000256" key="1">
    <source>
        <dbReference type="ARBA" id="ARBA00023125"/>
    </source>
</evidence>
<dbReference type="Gene3D" id="1.10.10.10">
    <property type="entry name" value="Winged helix-like DNA-binding domain superfamily/Winged helix DNA-binding domain"/>
    <property type="match status" value="1"/>
</dbReference>
<dbReference type="InterPro" id="IPR036390">
    <property type="entry name" value="WH_DNA-bd_sf"/>
</dbReference>
<organism evidence="3 4">
    <name type="scientific">Rhamnella rubrinervis</name>
    <dbReference type="NCBI Taxonomy" id="2594499"/>
    <lineage>
        <taxon>Eukaryota</taxon>
        <taxon>Viridiplantae</taxon>
        <taxon>Streptophyta</taxon>
        <taxon>Embryophyta</taxon>
        <taxon>Tracheophyta</taxon>
        <taxon>Spermatophyta</taxon>
        <taxon>Magnoliopsida</taxon>
        <taxon>eudicotyledons</taxon>
        <taxon>Gunneridae</taxon>
        <taxon>Pentapetalae</taxon>
        <taxon>rosids</taxon>
        <taxon>fabids</taxon>
        <taxon>Rosales</taxon>
        <taxon>Rhamnaceae</taxon>
        <taxon>rhamnoid group</taxon>
        <taxon>Rhamneae</taxon>
        <taxon>Rhamnella</taxon>
    </lineage>
</organism>
<evidence type="ECO:0000313" key="3">
    <source>
        <dbReference type="EMBL" id="KAF3443254.1"/>
    </source>
</evidence>
<dbReference type="GO" id="GO:0045910">
    <property type="term" value="P:negative regulation of DNA recombination"/>
    <property type="evidence" value="ECO:0007669"/>
    <property type="project" value="TreeGrafter"/>
</dbReference>
<evidence type="ECO:0000313" key="4">
    <source>
        <dbReference type="Proteomes" id="UP000796880"/>
    </source>
</evidence>
<evidence type="ECO:0000256" key="2">
    <source>
        <dbReference type="SAM" id="MobiDB-lite"/>
    </source>
</evidence>
<dbReference type="GO" id="GO:0003690">
    <property type="term" value="F:double-stranded DNA binding"/>
    <property type="evidence" value="ECO:0007669"/>
    <property type="project" value="TreeGrafter"/>
</dbReference>